<dbReference type="Proteomes" id="UP000279259">
    <property type="component" value="Unassembled WGS sequence"/>
</dbReference>
<dbReference type="AlphaFoldDB" id="A0A427YRF8"/>
<accession>A0A427YRF8</accession>
<evidence type="ECO:0000313" key="2">
    <source>
        <dbReference type="EMBL" id="RSH93645.1"/>
    </source>
</evidence>
<comment type="caution">
    <text evidence="2">The sequence shown here is derived from an EMBL/GenBank/DDBJ whole genome shotgun (WGS) entry which is preliminary data.</text>
</comment>
<evidence type="ECO:0000313" key="3">
    <source>
        <dbReference type="Proteomes" id="UP000279259"/>
    </source>
</evidence>
<proteinExistence type="predicted"/>
<organism evidence="2 3">
    <name type="scientific">Saitozyma podzolica</name>
    <dbReference type="NCBI Taxonomy" id="1890683"/>
    <lineage>
        <taxon>Eukaryota</taxon>
        <taxon>Fungi</taxon>
        <taxon>Dikarya</taxon>
        <taxon>Basidiomycota</taxon>
        <taxon>Agaricomycotina</taxon>
        <taxon>Tremellomycetes</taxon>
        <taxon>Tremellales</taxon>
        <taxon>Trimorphomycetaceae</taxon>
        <taxon>Saitozyma</taxon>
    </lineage>
</organism>
<protein>
    <submittedName>
        <fullName evidence="2">Uncharacterized protein</fullName>
    </submittedName>
</protein>
<dbReference type="EMBL" id="RSCD01000003">
    <property type="protein sequence ID" value="RSH93645.1"/>
    <property type="molecule type" value="Genomic_DNA"/>
</dbReference>
<evidence type="ECO:0000256" key="1">
    <source>
        <dbReference type="SAM" id="MobiDB-lite"/>
    </source>
</evidence>
<gene>
    <name evidence="2" type="ORF">EHS25_006291</name>
</gene>
<feature type="region of interest" description="Disordered" evidence="1">
    <location>
        <begin position="1"/>
        <end position="36"/>
    </location>
</feature>
<sequence>MPALSDSVHDDGNVAATSPDFTPSERTDSGYESLVPTGPGHTSSFCRLRGGVELVKWGKEQVFDDVPSAMTLTFNCLSTERPTHLHIDHIAFRHPSTGAPTTLRGALRPNFNPVLSRNSFACIQWTGAIYGPHSTSASLASCFTRTFEHRMSLMLSSDDRTGPPVQDARFQAEVEIVHHITAEPLEGRPFHNGDTAATHRVDVGRCIWRWGMARSDRNQGRHLGAERWQAQTQPCVAARYRPHLG</sequence>
<keyword evidence="3" id="KW-1185">Reference proteome</keyword>
<dbReference type="OrthoDB" id="10389435at2759"/>
<name>A0A427YRF8_9TREE</name>
<reference evidence="2 3" key="1">
    <citation type="submission" date="2018-11" db="EMBL/GenBank/DDBJ databases">
        <title>Genome sequence of Saitozyma podzolica DSM 27192.</title>
        <authorList>
            <person name="Aliyu H."/>
            <person name="Gorte O."/>
            <person name="Ochsenreither K."/>
        </authorList>
    </citation>
    <scope>NUCLEOTIDE SEQUENCE [LARGE SCALE GENOMIC DNA]</scope>
    <source>
        <strain evidence="2 3">DSM 27192</strain>
    </source>
</reference>